<dbReference type="RefSeq" id="WP_068571668.1">
    <property type="nucleotide sequence ID" value="NZ_LSRF01000044.1"/>
</dbReference>
<dbReference type="EMBL" id="LSRF01000044">
    <property type="protein sequence ID" value="KXP08793.1"/>
    <property type="molecule type" value="Genomic_DNA"/>
</dbReference>
<dbReference type="STRING" id="239498.AXK60_09005"/>
<comment type="caution">
    <text evidence="1">The sequence shown here is derived from an EMBL/GenBank/DDBJ whole genome shotgun (WGS) entry which is preliminary data.</text>
</comment>
<evidence type="ECO:0000313" key="2">
    <source>
        <dbReference type="Proteomes" id="UP000070258"/>
    </source>
</evidence>
<accession>A0A138AEA6</accession>
<name>A0A138AEA6_9ACTN</name>
<gene>
    <name evidence="1" type="ORF">AXK60_09005</name>
</gene>
<sequence length="176" mass="19254">MARDDAYWQRMSESVERGEYTAAGPVELGPAAPLRLSRITLYTLAPVLSHVASAYAAVLNAEPICGEDERGAYVEVTDAAGFTIELRPVDAGEVSTVTRMEFRGPEAPDAAERLHIETGGVQRHLYGGRWDTVAGNCIRLIGPGDEVSGAERERIRTAIQRGELEAEIQRMIEEKK</sequence>
<dbReference type="Proteomes" id="UP000070258">
    <property type="component" value="Unassembled WGS sequence"/>
</dbReference>
<dbReference type="OrthoDB" id="4636582at2"/>
<organism evidence="1 2">
    <name type="scientific">Tsukamurella pseudospumae</name>
    <dbReference type="NCBI Taxonomy" id="239498"/>
    <lineage>
        <taxon>Bacteria</taxon>
        <taxon>Bacillati</taxon>
        <taxon>Actinomycetota</taxon>
        <taxon>Actinomycetes</taxon>
        <taxon>Mycobacteriales</taxon>
        <taxon>Tsukamurellaceae</taxon>
        <taxon>Tsukamurella</taxon>
    </lineage>
</organism>
<proteinExistence type="predicted"/>
<protein>
    <submittedName>
        <fullName evidence="1">Uncharacterized protein</fullName>
    </submittedName>
</protein>
<reference evidence="2" key="1">
    <citation type="submission" date="2016-02" db="EMBL/GenBank/DDBJ databases">
        <authorList>
            <person name="Wen L."/>
            <person name="He K."/>
            <person name="Yang H."/>
        </authorList>
    </citation>
    <scope>NUCLEOTIDE SEQUENCE [LARGE SCALE GENOMIC DNA]</scope>
    <source>
        <strain evidence="2">JCM 15929</strain>
    </source>
</reference>
<evidence type="ECO:0000313" key="1">
    <source>
        <dbReference type="EMBL" id="KXP08793.1"/>
    </source>
</evidence>
<dbReference type="AlphaFoldDB" id="A0A138AEA6"/>